<organism evidence="1 2">
    <name type="scientific">Agaribacillus aureus</name>
    <dbReference type="NCBI Taxonomy" id="3051825"/>
    <lineage>
        <taxon>Bacteria</taxon>
        <taxon>Pseudomonadati</taxon>
        <taxon>Bacteroidota</taxon>
        <taxon>Cytophagia</taxon>
        <taxon>Cytophagales</taxon>
        <taxon>Splendidivirgaceae</taxon>
        <taxon>Agaribacillus</taxon>
    </lineage>
</organism>
<keyword evidence="2" id="KW-1185">Reference proteome</keyword>
<dbReference type="Proteomes" id="UP001172083">
    <property type="component" value="Unassembled WGS sequence"/>
</dbReference>
<protein>
    <submittedName>
        <fullName evidence="1">Uncharacterized protein</fullName>
    </submittedName>
</protein>
<sequence length="60" mass="6898">MAENTDWFNDHHAAPVAAWFGGVQGHMSQPVRFGQRIICRWQIRDGGVQGFDEVEVRRMV</sequence>
<accession>A0ABT8LHB8</accession>
<proteinExistence type="predicted"/>
<comment type="caution">
    <text evidence="1">The sequence shown here is derived from an EMBL/GenBank/DDBJ whole genome shotgun (WGS) entry which is preliminary data.</text>
</comment>
<dbReference type="RefSeq" id="WP_346762534.1">
    <property type="nucleotide sequence ID" value="NZ_JAUJEB010000014.1"/>
</dbReference>
<evidence type="ECO:0000313" key="1">
    <source>
        <dbReference type="EMBL" id="MDN5217197.1"/>
    </source>
</evidence>
<evidence type="ECO:0000313" key="2">
    <source>
        <dbReference type="Proteomes" id="UP001172083"/>
    </source>
</evidence>
<reference evidence="1" key="1">
    <citation type="submission" date="2023-06" db="EMBL/GenBank/DDBJ databases">
        <title>Genomic of Agaribacillus aureum.</title>
        <authorList>
            <person name="Wang G."/>
        </authorList>
    </citation>
    <scope>NUCLEOTIDE SEQUENCE</scope>
    <source>
        <strain evidence="1">BMA12</strain>
    </source>
</reference>
<gene>
    <name evidence="1" type="ORF">QQ020_34310</name>
</gene>
<name>A0ABT8LHB8_9BACT</name>
<dbReference type="EMBL" id="JAUJEB010000014">
    <property type="protein sequence ID" value="MDN5217197.1"/>
    <property type="molecule type" value="Genomic_DNA"/>
</dbReference>